<sequence>MPVLDITRENCPMTFVRTRLALDRLPPGGMLAVRLKGDEPHRNVSRSVRALGHEIMADTAQSDGSVMLNIRKACDPGA</sequence>
<dbReference type="Gene3D" id="3.30.110.40">
    <property type="entry name" value="TusA-like domain"/>
    <property type="match status" value="1"/>
</dbReference>
<dbReference type="EMBL" id="JAFVMH010000002">
    <property type="protein sequence ID" value="MBO1324944.1"/>
    <property type="molecule type" value="Genomic_DNA"/>
</dbReference>
<evidence type="ECO:0000313" key="3">
    <source>
        <dbReference type="Proteomes" id="UP000664073"/>
    </source>
</evidence>
<dbReference type="InterPro" id="IPR036868">
    <property type="entry name" value="TusA-like_sf"/>
</dbReference>
<reference evidence="2" key="1">
    <citation type="submission" date="2021-03" db="EMBL/GenBank/DDBJ databases">
        <title>The complete genome sequence of Acetobacter sp. TBRC 12339.</title>
        <authorList>
            <person name="Charoenyingcharoen P."/>
            <person name="Yukphan P."/>
        </authorList>
    </citation>
    <scope>NUCLEOTIDE SEQUENCE</scope>
    <source>
        <strain evidence="2">TBRC 12339</strain>
    </source>
</reference>
<organism evidence="2 3">
    <name type="scientific">Acetobacter garciniae</name>
    <dbReference type="NCBI Taxonomy" id="2817435"/>
    <lineage>
        <taxon>Bacteria</taxon>
        <taxon>Pseudomonadati</taxon>
        <taxon>Pseudomonadota</taxon>
        <taxon>Alphaproteobacteria</taxon>
        <taxon>Acetobacterales</taxon>
        <taxon>Acetobacteraceae</taxon>
        <taxon>Acetobacter</taxon>
    </lineage>
</organism>
<evidence type="ECO:0000313" key="2">
    <source>
        <dbReference type="EMBL" id="MBO1324944.1"/>
    </source>
</evidence>
<dbReference type="AlphaFoldDB" id="A0A939HNF1"/>
<dbReference type="Proteomes" id="UP000664073">
    <property type="component" value="Unassembled WGS sequence"/>
</dbReference>
<comment type="caution">
    <text evidence="2">The sequence shown here is derived from an EMBL/GenBank/DDBJ whole genome shotgun (WGS) entry which is preliminary data.</text>
</comment>
<accession>A0A939HNF1</accession>
<protein>
    <submittedName>
        <fullName evidence="2">Sulfurtransferase TusA family protein</fullName>
    </submittedName>
</protein>
<gene>
    <name evidence="2" type="ORF">J2D77_07255</name>
</gene>
<dbReference type="SUPFAM" id="SSF64307">
    <property type="entry name" value="SirA-like"/>
    <property type="match status" value="1"/>
</dbReference>
<evidence type="ECO:0000259" key="1">
    <source>
        <dbReference type="Pfam" id="PF01206"/>
    </source>
</evidence>
<proteinExistence type="predicted"/>
<name>A0A939HNF1_9PROT</name>
<dbReference type="Pfam" id="PF01206">
    <property type="entry name" value="TusA"/>
    <property type="match status" value="1"/>
</dbReference>
<keyword evidence="3" id="KW-1185">Reference proteome</keyword>
<dbReference type="RefSeq" id="WP_207845720.1">
    <property type="nucleotide sequence ID" value="NZ_JAFVMH010000002.1"/>
</dbReference>
<feature type="domain" description="UPF0033" evidence="1">
    <location>
        <begin position="4"/>
        <end position="72"/>
    </location>
</feature>
<dbReference type="InterPro" id="IPR001455">
    <property type="entry name" value="TusA-like"/>
</dbReference>